<dbReference type="PATRIC" id="fig|1348663.4.peg.7444"/>
<keyword evidence="3" id="KW-1185">Reference proteome</keyword>
<proteinExistence type="predicted"/>
<sequence length="128" mass="13664">MTAPAAWAQPVPGTWVGARELVAAMAEASAAAPPSRFDVRLVHPVRNGFAMLFGVVLTETVWNKFLHVAGDSWGVIVAMLAAAGVLEWAYHDHRKLRWLVRVHTCSWVAAGLITPAGLLGIAWIGTGA</sequence>
<dbReference type="Proteomes" id="UP000027178">
    <property type="component" value="Unassembled WGS sequence"/>
</dbReference>
<dbReference type="AlphaFoldDB" id="A0A066YH59"/>
<protein>
    <submittedName>
        <fullName evidence="2">Uncharacterized protein</fullName>
    </submittedName>
</protein>
<feature type="transmembrane region" description="Helical" evidence="1">
    <location>
        <begin position="102"/>
        <end position="125"/>
    </location>
</feature>
<comment type="caution">
    <text evidence="2">The sequence shown here is derived from an EMBL/GenBank/DDBJ whole genome shotgun (WGS) entry which is preliminary data.</text>
</comment>
<keyword evidence="1" id="KW-0812">Transmembrane</keyword>
<dbReference type="HOGENOM" id="CLU_1956680_0_0_11"/>
<keyword evidence="1" id="KW-1133">Transmembrane helix</keyword>
<accession>A0A066YH59</accession>
<evidence type="ECO:0000313" key="3">
    <source>
        <dbReference type="Proteomes" id="UP000027178"/>
    </source>
</evidence>
<gene>
    <name evidence="2" type="ORF">KCH_77210</name>
</gene>
<dbReference type="EMBL" id="JNBY01000174">
    <property type="protein sequence ID" value="KDN80487.1"/>
    <property type="molecule type" value="Genomic_DNA"/>
</dbReference>
<evidence type="ECO:0000313" key="2">
    <source>
        <dbReference type="EMBL" id="KDN80487.1"/>
    </source>
</evidence>
<organism evidence="2 3">
    <name type="scientific">Kitasatospora cheerisanensis KCTC 2395</name>
    <dbReference type="NCBI Taxonomy" id="1348663"/>
    <lineage>
        <taxon>Bacteria</taxon>
        <taxon>Bacillati</taxon>
        <taxon>Actinomycetota</taxon>
        <taxon>Actinomycetes</taxon>
        <taxon>Kitasatosporales</taxon>
        <taxon>Streptomycetaceae</taxon>
        <taxon>Kitasatospora</taxon>
    </lineage>
</organism>
<feature type="transmembrane region" description="Helical" evidence="1">
    <location>
        <begin position="72"/>
        <end position="90"/>
    </location>
</feature>
<keyword evidence="1" id="KW-0472">Membrane</keyword>
<name>A0A066YH59_9ACTN</name>
<reference evidence="2 3" key="1">
    <citation type="submission" date="2014-05" db="EMBL/GenBank/DDBJ databases">
        <title>Draft Genome Sequence of Kitasatospora cheerisanensis KCTC 2395.</title>
        <authorList>
            <person name="Nam D.H."/>
        </authorList>
    </citation>
    <scope>NUCLEOTIDE SEQUENCE [LARGE SCALE GENOMIC DNA]</scope>
    <source>
        <strain evidence="2 3">KCTC 2395</strain>
    </source>
</reference>
<dbReference type="OrthoDB" id="9957071at2"/>
<evidence type="ECO:0000256" key="1">
    <source>
        <dbReference type="SAM" id="Phobius"/>
    </source>
</evidence>